<dbReference type="EMBL" id="JAROCF010000001">
    <property type="protein sequence ID" value="MDN4614631.1"/>
    <property type="molecule type" value="Genomic_DNA"/>
</dbReference>
<protein>
    <recommendedName>
        <fullName evidence="3">Prenyltransferase and squalene oxidase repeat-containing protein</fullName>
    </recommendedName>
</protein>
<proteinExistence type="predicted"/>
<sequence length="307" mass="34499">MDVVGWLLEGDPAVRWQVRRDLLREHAAEWTNERERVAHEGWGAAVLDRQDADGTWGGAVWLPEDRTATDDALLLLATLGVRPRDARVREAVERVKAGVDWGAEWDHHPFFVGEEEPCINGRVLTASAYFGEAREELVALLLSQQQDDGGWNCYARTRQEPGSFHSTICVLEGLAAYRDGGGPTDVRTALARGQEYLLERRMMRRLRDGVVPDEHWLAFHFPAYWHYDVLRGLDHLRAAGVPYDERAAEAVALVESKRLPDGRWLLDRVLPGRPLIDLEAVGEPSRMVTLRALRVLDWAGAGVQSSA</sequence>
<dbReference type="Gene3D" id="1.50.10.20">
    <property type="match status" value="1"/>
</dbReference>
<keyword evidence="2" id="KW-1185">Reference proteome</keyword>
<evidence type="ECO:0000313" key="2">
    <source>
        <dbReference type="Proteomes" id="UP001174208"/>
    </source>
</evidence>
<dbReference type="SUPFAM" id="SSF48239">
    <property type="entry name" value="Terpenoid cyclases/Protein prenyltransferases"/>
    <property type="match status" value="2"/>
</dbReference>
<dbReference type="Proteomes" id="UP001174208">
    <property type="component" value="Unassembled WGS sequence"/>
</dbReference>
<gene>
    <name evidence="1" type="ORF">P5G50_09215</name>
</gene>
<organism evidence="1 2">
    <name type="scientific">Leifsonia williamsii</name>
    <dbReference type="NCBI Taxonomy" id="3035919"/>
    <lineage>
        <taxon>Bacteria</taxon>
        <taxon>Bacillati</taxon>
        <taxon>Actinomycetota</taxon>
        <taxon>Actinomycetes</taxon>
        <taxon>Micrococcales</taxon>
        <taxon>Microbacteriaceae</taxon>
        <taxon>Leifsonia</taxon>
    </lineage>
</organism>
<evidence type="ECO:0000313" key="1">
    <source>
        <dbReference type="EMBL" id="MDN4614631.1"/>
    </source>
</evidence>
<name>A0ABT8KAZ9_9MICO</name>
<dbReference type="RefSeq" id="WP_301210772.1">
    <property type="nucleotide sequence ID" value="NZ_JAROCF010000001.1"/>
</dbReference>
<reference evidence="1" key="1">
    <citation type="submission" date="2023-06" db="EMBL/GenBank/DDBJ databases">
        <title>MT1 and MT2 Draft Genomes of Novel Species.</title>
        <authorList>
            <person name="Venkateswaran K."/>
        </authorList>
    </citation>
    <scope>NUCLEOTIDE SEQUENCE</scope>
    <source>
        <strain evidence="1">F6_8S_P_1B</strain>
    </source>
</reference>
<comment type="caution">
    <text evidence="1">The sequence shown here is derived from an EMBL/GenBank/DDBJ whole genome shotgun (WGS) entry which is preliminary data.</text>
</comment>
<dbReference type="InterPro" id="IPR008930">
    <property type="entry name" value="Terpenoid_cyclase/PrenylTrfase"/>
</dbReference>
<evidence type="ECO:0008006" key="3">
    <source>
        <dbReference type="Google" id="ProtNLM"/>
    </source>
</evidence>
<accession>A0ABT8KAZ9</accession>